<comment type="caution">
    <text evidence="1">The sequence shown here is derived from an EMBL/GenBank/DDBJ whole genome shotgun (WGS) entry which is preliminary data.</text>
</comment>
<reference evidence="1" key="1">
    <citation type="journal article" date="2015" name="Proc. Natl. Acad. Sci. U.S.A.">
        <title>Networks of energetic and metabolic interactions define dynamics in microbial communities.</title>
        <authorList>
            <person name="Embree M."/>
            <person name="Liu J.K."/>
            <person name="Al-Bassam M.M."/>
            <person name="Zengler K."/>
        </authorList>
    </citation>
    <scope>NUCLEOTIDE SEQUENCE</scope>
</reference>
<accession>A0A0W8G2B1</accession>
<name>A0A0W8G2B1_9ZZZZ</name>
<organism evidence="1">
    <name type="scientific">hydrocarbon metagenome</name>
    <dbReference type="NCBI Taxonomy" id="938273"/>
    <lineage>
        <taxon>unclassified sequences</taxon>
        <taxon>metagenomes</taxon>
        <taxon>ecological metagenomes</taxon>
    </lineage>
</organism>
<proteinExistence type="predicted"/>
<gene>
    <name evidence="1" type="ORF">ASZ90_003001</name>
</gene>
<protein>
    <submittedName>
        <fullName evidence="1">Uncharacterized protein</fullName>
    </submittedName>
</protein>
<evidence type="ECO:0000313" key="1">
    <source>
        <dbReference type="EMBL" id="KUG27154.1"/>
    </source>
</evidence>
<dbReference type="EMBL" id="LNQE01000358">
    <property type="protein sequence ID" value="KUG27154.1"/>
    <property type="molecule type" value="Genomic_DNA"/>
</dbReference>
<sequence length="50" mass="5728">MGRCFFARPGLCRAWLCGENMFKNRVSTWFMPCGPVVFDRSRAGNRFPGP</sequence>
<dbReference type="AlphaFoldDB" id="A0A0W8G2B1"/>